<proteinExistence type="predicted"/>
<name>A0A815GHK2_9BILA</name>
<dbReference type="InterPro" id="IPR011990">
    <property type="entry name" value="TPR-like_helical_dom_sf"/>
</dbReference>
<organism evidence="2 4">
    <name type="scientific">Rotaria sordida</name>
    <dbReference type="NCBI Taxonomy" id="392033"/>
    <lineage>
        <taxon>Eukaryota</taxon>
        <taxon>Metazoa</taxon>
        <taxon>Spiralia</taxon>
        <taxon>Gnathifera</taxon>
        <taxon>Rotifera</taxon>
        <taxon>Eurotatoria</taxon>
        <taxon>Bdelloidea</taxon>
        <taxon>Philodinida</taxon>
        <taxon>Philodinidae</taxon>
        <taxon>Rotaria</taxon>
    </lineage>
</organism>
<sequence length="238" mass="27443">MAKFINVKPIECHSQSQTTSLSYSSPSVSNQISTSYNTKQRKLMPSIAIFTSEMATYDPDVFKPLEEQPIDLTTFKRLKFVMLDPMQIETREIYDTISSTFQWEVCESQNWCISYIRDKCANYRVFLIICGSMGRNVVPLIHGLPQTYCVYVYCADVLYNQEWTKIYSKVRVVCNNDDQYLLPQFAVDVAQANIDWGNALLSAGKYDEAKNKFEKALENLTKYARRPDPAMVNQHQNS</sequence>
<gene>
    <name evidence="3" type="ORF">JBS370_LOCUS14551</name>
    <name evidence="2" type="ORF">ZHD862_LOCUS29929</name>
</gene>
<reference evidence="2" key="1">
    <citation type="submission" date="2021-02" db="EMBL/GenBank/DDBJ databases">
        <authorList>
            <person name="Nowell W R."/>
        </authorList>
    </citation>
    <scope>NUCLEOTIDE SEQUENCE</scope>
</reference>
<dbReference type="SUPFAM" id="SSF48452">
    <property type="entry name" value="TPR-like"/>
    <property type="match status" value="1"/>
</dbReference>
<feature type="repeat" description="TPR" evidence="1">
    <location>
        <begin position="190"/>
        <end position="223"/>
    </location>
</feature>
<dbReference type="EMBL" id="CAJNOT010002719">
    <property type="protein sequence ID" value="CAF1338740.1"/>
    <property type="molecule type" value="Genomic_DNA"/>
</dbReference>
<dbReference type="Proteomes" id="UP000663864">
    <property type="component" value="Unassembled WGS sequence"/>
</dbReference>
<dbReference type="EMBL" id="CAJOBD010001320">
    <property type="protein sequence ID" value="CAF3787531.1"/>
    <property type="molecule type" value="Genomic_DNA"/>
</dbReference>
<dbReference type="InterPro" id="IPR019734">
    <property type="entry name" value="TPR_rpt"/>
</dbReference>
<evidence type="ECO:0000256" key="1">
    <source>
        <dbReference type="PROSITE-ProRule" id="PRU00339"/>
    </source>
</evidence>
<dbReference type="AlphaFoldDB" id="A0A815GHK2"/>
<evidence type="ECO:0000313" key="2">
    <source>
        <dbReference type="EMBL" id="CAF1338740.1"/>
    </source>
</evidence>
<dbReference type="PROSITE" id="PS50005">
    <property type="entry name" value="TPR"/>
    <property type="match status" value="1"/>
</dbReference>
<dbReference type="Proteomes" id="UP000663836">
    <property type="component" value="Unassembled WGS sequence"/>
</dbReference>
<evidence type="ECO:0000313" key="4">
    <source>
        <dbReference type="Proteomes" id="UP000663864"/>
    </source>
</evidence>
<protein>
    <submittedName>
        <fullName evidence="2">Uncharacterized protein</fullName>
    </submittedName>
</protein>
<keyword evidence="1" id="KW-0802">TPR repeat</keyword>
<comment type="caution">
    <text evidence="2">The sequence shown here is derived from an EMBL/GenBank/DDBJ whole genome shotgun (WGS) entry which is preliminary data.</text>
</comment>
<evidence type="ECO:0000313" key="3">
    <source>
        <dbReference type="EMBL" id="CAF3787531.1"/>
    </source>
</evidence>
<accession>A0A815GHK2</accession>